<keyword evidence="1" id="KW-0472">Membrane</keyword>
<evidence type="ECO:0000313" key="2">
    <source>
        <dbReference type="EnsemblMetazoa" id="G15961.1:cds"/>
    </source>
</evidence>
<dbReference type="AlphaFoldDB" id="A0A8W8IYI8"/>
<dbReference type="EnsemblMetazoa" id="G15961.1">
    <property type="protein sequence ID" value="G15961.1:cds"/>
    <property type="gene ID" value="G15961"/>
</dbReference>
<accession>A0A8W8IYI8</accession>
<feature type="transmembrane region" description="Helical" evidence="1">
    <location>
        <begin position="12"/>
        <end position="34"/>
    </location>
</feature>
<name>A0A8W8IYI8_MAGGI</name>
<evidence type="ECO:0000256" key="1">
    <source>
        <dbReference type="SAM" id="Phobius"/>
    </source>
</evidence>
<organism evidence="2 3">
    <name type="scientific">Magallana gigas</name>
    <name type="common">Pacific oyster</name>
    <name type="synonym">Crassostrea gigas</name>
    <dbReference type="NCBI Taxonomy" id="29159"/>
    <lineage>
        <taxon>Eukaryota</taxon>
        <taxon>Metazoa</taxon>
        <taxon>Spiralia</taxon>
        <taxon>Lophotrochozoa</taxon>
        <taxon>Mollusca</taxon>
        <taxon>Bivalvia</taxon>
        <taxon>Autobranchia</taxon>
        <taxon>Pteriomorphia</taxon>
        <taxon>Ostreida</taxon>
        <taxon>Ostreoidea</taxon>
        <taxon>Ostreidae</taxon>
        <taxon>Magallana</taxon>
    </lineage>
</organism>
<keyword evidence="1" id="KW-1133">Transmembrane helix</keyword>
<evidence type="ECO:0000313" key="3">
    <source>
        <dbReference type="Proteomes" id="UP000005408"/>
    </source>
</evidence>
<protein>
    <submittedName>
        <fullName evidence="2">Uncharacterized protein</fullName>
    </submittedName>
</protein>
<sequence>MTIFIENVFRGHSIFILWSCFLIQTAIPCQVIIVTGCPKTEEKWQIASQTKNCSLKGCTEIELYHCVPTETGQLVEVCTSPIHLQGVCPFYDTVGKRLQMSSVSCKSNNTLQNCSTRYLSTHVYKYKVCFPYTGDVSSATSRIHCKREIPIYYATLIIFCIIVSKTLRGTGTLN</sequence>
<keyword evidence="3" id="KW-1185">Reference proteome</keyword>
<keyword evidence="1" id="KW-0812">Transmembrane</keyword>
<proteinExistence type="predicted"/>
<dbReference type="Proteomes" id="UP000005408">
    <property type="component" value="Unassembled WGS sequence"/>
</dbReference>
<feature type="transmembrane region" description="Helical" evidence="1">
    <location>
        <begin position="151"/>
        <end position="167"/>
    </location>
</feature>
<reference evidence="2" key="1">
    <citation type="submission" date="2022-08" db="UniProtKB">
        <authorList>
            <consortium name="EnsemblMetazoa"/>
        </authorList>
    </citation>
    <scope>IDENTIFICATION</scope>
    <source>
        <strain evidence="2">05x7-T-G4-1.051#20</strain>
    </source>
</reference>